<proteinExistence type="predicted"/>
<protein>
    <submittedName>
        <fullName evidence="1">Mu-like prophage protein gp36</fullName>
    </submittedName>
</protein>
<reference evidence="1 2" key="1">
    <citation type="submission" date="2016-08" db="EMBL/GenBank/DDBJ databases">
        <authorList>
            <person name="Seilhamer J.J."/>
        </authorList>
    </citation>
    <scope>NUCLEOTIDE SEQUENCE [LARGE SCALE GENOMIC DNA]</scope>
    <source>
        <strain evidence="1 2">P1-7</strain>
    </source>
</reference>
<accession>A0A1C3USK9</accession>
<gene>
    <name evidence="1" type="ORF">GA0061101_103269</name>
</gene>
<dbReference type="EMBL" id="FMAF01000003">
    <property type="protein sequence ID" value="SCB18490.1"/>
    <property type="molecule type" value="Genomic_DNA"/>
</dbReference>
<evidence type="ECO:0000313" key="2">
    <source>
        <dbReference type="Proteomes" id="UP000199205"/>
    </source>
</evidence>
<organism evidence="1 2">
    <name type="scientific">Rhizobium lusitanum</name>
    <dbReference type="NCBI Taxonomy" id="293958"/>
    <lineage>
        <taxon>Bacteria</taxon>
        <taxon>Pseudomonadati</taxon>
        <taxon>Pseudomonadota</taxon>
        <taxon>Alphaproteobacteria</taxon>
        <taxon>Hyphomicrobiales</taxon>
        <taxon>Rhizobiaceae</taxon>
        <taxon>Rhizobium/Agrobacterium group</taxon>
        <taxon>Rhizobium</taxon>
    </lineage>
</organism>
<dbReference type="RefSeq" id="WP_092573401.1">
    <property type="nucleotide sequence ID" value="NZ_FMAF01000003.1"/>
</dbReference>
<dbReference type="Proteomes" id="UP000199205">
    <property type="component" value="Unassembled WGS sequence"/>
</dbReference>
<dbReference type="AlphaFoldDB" id="A0A1C3USK9"/>
<dbReference type="OrthoDB" id="9812088at2"/>
<dbReference type="Pfam" id="PF07030">
    <property type="entry name" value="Phage_Mu_Gp36"/>
    <property type="match status" value="1"/>
</dbReference>
<sequence length="137" mass="14919">MTAYAILSDLLERAGEDEILQIADRDRDGVADPDVIDKAIATAGTEIDGYIGTRYQLPLPAVPGLVNTWAVSIARYHLHLNGAPDHVVRDWKAAMDALKDVAAGRINLPFDDASQQPSDGAGRVMLVRPNFNYEGYL</sequence>
<dbReference type="InterPro" id="IPR009752">
    <property type="entry name" value="Phage_Mu_GpJ"/>
</dbReference>
<evidence type="ECO:0000313" key="1">
    <source>
        <dbReference type="EMBL" id="SCB18490.1"/>
    </source>
</evidence>
<name>A0A1C3USK9_9HYPH</name>